<reference evidence="2 3" key="1">
    <citation type="submission" date="2014-08" db="EMBL/GenBank/DDBJ databases">
        <title>Comparative genomics reveals surprising divergence of two closely related strains of uncultivated UCYN-A cyanobacteria.</title>
        <authorList>
            <person name="Bombar D."/>
            <person name="Heller P."/>
            <person name="Sanchez-Baracaldo P."/>
            <person name="Carter B.J."/>
            <person name="Zert J.P."/>
        </authorList>
    </citation>
    <scope>NUCLEOTIDE SEQUENCE [LARGE SCALE GENOMIC DNA]</scope>
</reference>
<name>A0A086CGX1_9CHRO</name>
<keyword evidence="1" id="KW-1133">Transmembrane helix</keyword>
<feature type="transmembrane region" description="Helical" evidence="1">
    <location>
        <begin position="12"/>
        <end position="31"/>
    </location>
</feature>
<feature type="transmembrane region" description="Helical" evidence="1">
    <location>
        <begin position="364"/>
        <end position="382"/>
    </location>
</feature>
<evidence type="ECO:0008006" key="4">
    <source>
        <dbReference type="Google" id="ProtNLM"/>
    </source>
</evidence>
<feature type="transmembrane region" description="Helical" evidence="1">
    <location>
        <begin position="286"/>
        <end position="306"/>
    </location>
</feature>
<dbReference type="AlphaFoldDB" id="A0A086CGX1"/>
<dbReference type="PATRIC" id="fig|1527444.3.peg.711"/>
<evidence type="ECO:0000256" key="1">
    <source>
        <dbReference type="SAM" id="Phobius"/>
    </source>
</evidence>
<dbReference type="eggNOG" id="ENOG502ZBCR">
    <property type="taxonomic scope" value="Bacteria"/>
</dbReference>
<proteinExistence type="predicted"/>
<comment type="caution">
    <text evidence="2">The sequence shown here is derived from an EMBL/GenBank/DDBJ whole genome shotgun (WGS) entry which is preliminary data.</text>
</comment>
<dbReference type="STRING" id="1527444.ucyna2_00748"/>
<organism evidence="2 3">
    <name type="scientific">Candidatus Atelocyanobacterium thalassa isolate SIO64986</name>
    <dbReference type="NCBI Taxonomy" id="1527444"/>
    <lineage>
        <taxon>Bacteria</taxon>
        <taxon>Bacillati</taxon>
        <taxon>Cyanobacteriota</taxon>
        <taxon>Cyanophyceae</taxon>
        <taxon>Oscillatoriophycideae</taxon>
        <taxon>Chroococcales</taxon>
        <taxon>Aphanothecaceae</taxon>
        <taxon>Candidatus Atelocyanobacterium</taxon>
        <taxon>Candidatus Atelocyanobacterium thalassae</taxon>
    </lineage>
</organism>
<evidence type="ECO:0000313" key="3">
    <source>
        <dbReference type="Proteomes" id="UP000028922"/>
    </source>
</evidence>
<evidence type="ECO:0000313" key="2">
    <source>
        <dbReference type="EMBL" id="KFF41435.1"/>
    </source>
</evidence>
<protein>
    <recommendedName>
        <fullName evidence="4">Glycosyltransferase RgtA/B/C/D-like domain-containing protein</fullName>
    </recommendedName>
</protein>
<keyword evidence="1" id="KW-0812">Transmembrane</keyword>
<keyword evidence="1" id="KW-0472">Membrane</keyword>
<feature type="transmembrane region" description="Helical" evidence="1">
    <location>
        <begin position="260"/>
        <end position="279"/>
    </location>
</feature>
<feature type="transmembrane region" description="Helical" evidence="1">
    <location>
        <begin position="122"/>
        <end position="141"/>
    </location>
</feature>
<feature type="transmembrane region" description="Helical" evidence="1">
    <location>
        <begin position="78"/>
        <end position="101"/>
    </location>
</feature>
<feature type="transmembrane region" description="Helical" evidence="1">
    <location>
        <begin position="196"/>
        <end position="215"/>
    </location>
</feature>
<dbReference type="Proteomes" id="UP000028922">
    <property type="component" value="Unassembled WGS sequence"/>
</dbReference>
<gene>
    <name evidence="2" type="ORF">ucyna2_00748</name>
</gene>
<sequence length="515" mass="60526">MSLKQNKKIEIVLIITFSFITLIGILNHAMWRDELNGWLIARDSSSFFDFFESVKYEGHPLLWYFLLWFLNKITANPIIMQIVHWLISVATISIFIIYSPFNTLQKILFSFGYFPLYEYSLISRNYAFGILSIFLFCTYFHNKYKNYIILAFILAFMANTNAYCLLISIALSITLIFEYYFKKHLGYKVEIKKNHIFLSLIILIIGVSISVFTLLPPVDSTLQGGANQWFLNFDINRLLQTVNRIWRSYVMVIIPSDSKILDLIFFSFLSISLFGCILLSFIKKPVAFCFFLIGSLEIIIFTYIKFLGSQRHYGHLYIILISSLWIENNYDDEKLYKKYLENISFRFLHIFSKTIEILTSYRKYLIGIILWLQVIAGMVAFSRDLSIPYSSSKMTANFIQQNNLDNYHIFGSEDFTIAPISGYLNKKIYYPETKKMGSYVLFNNSRQATNDLEIIGEIEKYFVSKNKNENVLLILNHSLIEYSVDLDIVLLKKFTKSFIYNEKYYIYLVKSHKND</sequence>
<dbReference type="EMBL" id="JPSP01000007">
    <property type="protein sequence ID" value="KFF41435.1"/>
    <property type="molecule type" value="Genomic_DNA"/>
</dbReference>
<feature type="transmembrane region" description="Helical" evidence="1">
    <location>
        <begin position="147"/>
        <end position="176"/>
    </location>
</feature>
<accession>A0A086CGX1</accession>